<dbReference type="EMBL" id="AP026367">
    <property type="protein sequence ID" value="BDN81411.1"/>
    <property type="molecule type" value="Genomic_DNA"/>
</dbReference>
<dbReference type="GO" id="GO:0016887">
    <property type="term" value="F:ATP hydrolysis activity"/>
    <property type="evidence" value="ECO:0007669"/>
    <property type="project" value="UniProtKB-UniRule"/>
</dbReference>
<dbReference type="InterPro" id="IPR034904">
    <property type="entry name" value="FSCA_dom_sf"/>
</dbReference>
<dbReference type="SUPFAM" id="SSF117916">
    <property type="entry name" value="Fe-S cluster assembly (FSCA) domain-like"/>
    <property type="match status" value="1"/>
</dbReference>
<proteinExistence type="inferred from homology"/>
<evidence type="ECO:0000256" key="6">
    <source>
        <dbReference type="ARBA" id="ARBA00022840"/>
    </source>
</evidence>
<dbReference type="InterPro" id="IPR002744">
    <property type="entry name" value="MIP18-like"/>
</dbReference>
<comment type="similarity">
    <text evidence="1">In the N-terminal section; belongs to the MIP18 family.</text>
</comment>
<dbReference type="Gene3D" id="3.30.300.130">
    <property type="entry name" value="Fe-S cluster assembly (FSCA)"/>
    <property type="match status" value="1"/>
</dbReference>
<dbReference type="GO" id="GO:0046872">
    <property type="term" value="F:metal ion binding"/>
    <property type="evidence" value="ECO:0007669"/>
    <property type="project" value="UniProtKB-KW"/>
</dbReference>
<dbReference type="Proteomes" id="UP001058626">
    <property type="component" value="Chromosome"/>
</dbReference>
<dbReference type="InterPro" id="IPR027417">
    <property type="entry name" value="P-loop_NTPase"/>
</dbReference>
<sequence>MSGTPDNAADQSSTTQAIRAALAKVVDPELRRPITELGMVKSVEVAPDGAVHVEIYLTTGACPKKTEISERVTQAVADVPGTGDVRVSLDVMSDEQRTELRKLLRGDAREPVIPFAQPSSLTRVYAVASGKGGVGKSTVTVNLAAAMAARGLSVGVLDADIHGHSIPRMMGTTDRPTQVESMILPPIAHEVRVISIAQFTQENTPVVWRGPMLHRALQQFLADVYWGDLDVLLLDLPPGTGDIAISVAQLIPNAEILVITTPQLAAAEVAERAGSIALQTRQRIVGVVENMSGLTLPDGTTMHVFGEGGGRQVAERLTRAVGADVPLLGQIPLDPALVDAGDSGMPMVLRAPDSAVGKELLGIADSLASRRRGLTGMSLGLDPKRR</sequence>
<gene>
    <name evidence="11" type="primary">mrp</name>
    <name evidence="11" type="ORF">NJB1907Z4_C16260</name>
</gene>
<dbReference type="Gene3D" id="3.40.50.300">
    <property type="entry name" value="P-loop containing nucleotide triphosphate hydrolases"/>
    <property type="match status" value="1"/>
</dbReference>
<evidence type="ECO:0000313" key="11">
    <source>
        <dbReference type="EMBL" id="BDN81411.1"/>
    </source>
</evidence>
<keyword evidence="5 9" id="KW-0378">Hydrolase</keyword>
<evidence type="ECO:0000256" key="8">
    <source>
        <dbReference type="ARBA" id="ARBA00023014"/>
    </source>
</evidence>
<dbReference type="GO" id="GO:0051539">
    <property type="term" value="F:4 iron, 4 sulfur cluster binding"/>
    <property type="evidence" value="ECO:0007669"/>
    <property type="project" value="TreeGrafter"/>
</dbReference>
<comment type="similarity">
    <text evidence="2">In the C-terminal section; belongs to the Mrp/NBP35 ATP-binding proteins family.</text>
</comment>
<dbReference type="HAMAP" id="MF_02040">
    <property type="entry name" value="Mrp_NBP35"/>
    <property type="match status" value="1"/>
</dbReference>
<dbReference type="GO" id="GO:0005524">
    <property type="term" value="F:ATP binding"/>
    <property type="evidence" value="ECO:0007669"/>
    <property type="project" value="UniProtKB-UniRule"/>
</dbReference>
<dbReference type="AlphaFoldDB" id="A0A9N7LP06"/>
<dbReference type="InterPro" id="IPR019591">
    <property type="entry name" value="Mrp/NBP35_ATP-bd"/>
</dbReference>
<dbReference type="InterPro" id="IPR033756">
    <property type="entry name" value="YlxH/NBP35"/>
</dbReference>
<dbReference type="InterPro" id="IPR044304">
    <property type="entry name" value="NUBPL-like"/>
</dbReference>
<keyword evidence="8 9" id="KW-0411">Iron-sulfur</keyword>
<dbReference type="InterPro" id="IPR000808">
    <property type="entry name" value="Mrp-like_CS"/>
</dbReference>
<keyword evidence="6 9" id="KW-0067">ATP-binding</keyword>
<feature type="domain" description="MIP18 family-like" evidence="10">
    <location>
        <begin position="16"/>
        <end position="88"/>
    </location>
</feature>
<dbReference type="GO" id="GO:0016226">
    <property type="term" value="P:iron-sulfur cluster assembly"/>
    <property type="evidence" value="ECO:0007669"/>
    <property type="project" value="InterPro"/>
</dbReference>
<dbReference type="SUPFAM" id="SSF52540">
    <property type="entry name" value="P-loop containing nucleoside triphosphate hydrolases"/>
    <property type="match status" value="1"/>
</dbReference>
<dbReference type="PROSITE" id="PS01215">
    <property type="entry name" value="MRP"/>
    <property type="match status" value="1"/>
</dbReference>
<evidence type="ECO:0000256" key="3">
    <source>
        <dbReference type="ARBA" id="ARBA00022723"/>
    </source>
</evidence>
<evidence type="ECO:0000256" key="5">
    <source>
        <dbReference type="ARBA" id="ARBA00022801"/>
    </source>
</evidence>
<comment type="subunit">
    <text evidence="9">Homodimer.</text>
</comment>
<evidence type="ECO:0000256" key="9">
    <source>
        <dbReference type="HAMAP-Rule" id="MF_02040"/>
    </source>
</evidence>
<keyword evidence="7 9" id="KW-0408">Iron</keyword>
<reference evidence="11" key="1">
    <citation type="submission" date="2022-06" db="EMBL/GenBank/DDBJ databases">
        <title>Complete genome sequence of Mycobacterium pseudoshottsii NJB1907-Z4.</title>
        <authorList>
            <person name="Komine T."/>
            <person name="Fukano H."/>
            <person name="Wada S."/>
        </authorList>
    </citation>
    <scope>NUCLEOTIDE SEQUENCE</scope>
    <source>
        <strain evidence="11">NJB1907-Z4</strain>
    </source>
</reference>
<name>A0A9N7LP06_9MYCO</name>
<evidence type="ECO:0000313" key="12">
    <source>
        <dbReference type="Proteomes" id="UP001058626"/>
    </source>
</evidence>
<evidence type="ECO:0000256" key="7">
    <source>
        <dbReference type="ARBA" id="ARBA00023004"/>
    </source>
</evidence>
<keyword evidence="3 9" id="KW-0479">Metal-binding</keyword>
<comment type="function">
    <text evidence="9">Binds and transfers iron-sulfur (Fe-S) clusters to target apoproteins. Can hydrolyze ATP.</text>
</comment>
<organism evidence="11 12">
    <name type="scientific">Mycobacterium pseudoshottsii</name>
    <dbReference type="NCBI Taxonomy" id="265949"/>
    <lineage>
        <taxon>Bacteria</taxon>
        <taxon>Bacillati</taxon>
        <taxon>Actinomycetota</taxon>
        <taxon>Actinomycetes</taxon>
        <taxon>Mycobacteriales</taxon>
        <taxon>Mycobacteriaceae</taxon>
        <taxon>Mycobacterium</taxon>
        <taxon>Mycobacterium ulcerans group</taxon>
    </lineage>
</organism>
<comment type="similarity">
    <text evidence="9">Belongs to the Mrp/NBP35 ATP-binding proteins family.</text>
</comment>
<dbReference type="PANTHER" id="PTHR42961">
    <property type="entry name" value="IRON-SULFUR PROTEIN NUBPL"/>
    <property type="match status" value="1"/>
</dbReference>
<dbReference type="Pfam" id="PF10609">
    <property type="entry name" value="ParA"/>
    <property type="match status" value="1"/>
</dbReference>
<keyword evidence="12" id="KW-1185">Reference proteome</keyword>
<evidence type="ECO:0000256" key="4">
    <source>
        <dbReference type="ARBA" id="ARBA00022741"/>
    </source>
</evidence>
<dbReference type="FunFam" id="3.40.50.300:FF:000304">
    <property type="entry name" value="Iron-sulfur cluster carrier protein"/>
    <property type="match status" value="1"/>
</dbReference>
<feature type="binding site" evidence="9">
    <location>
        <begin position="130"/>
        <end position="137"/>
    </location>
    <ligand>
        <name>ATP</name>
        <dbReference type="ChEBI" id="CHEBI:30616"/>
    </ligand>
</feature>
<dbReference type="Pfam" id="PF01883">
    <property type="entry name" value="FeS_assembly_P"/>
    <property type="match status" value="1"/>
</dbReference>
<evidence type="ECO:0000256" key="1">
    <source>
        <dbReference type="ARBA" id="ARBA00007352"/>
    </source>
</evidence>
<keyword evidence="4 9" id="KW-0547">Nucleotide-binding</keyword>
<dbReference type="PANTHER" id="PTHR42961:SF2">
    <property type="entry name" value="IRON-SULFUR PROTEIN NUBPL"/>
    <property type="match status" value="1"/>
</dbReference>
<dbReference type="RefSeq" id="WP_020788254.1">
    <property type="nucleotide sequence ID" value="NZ_AP026367.1"/>
</dbReference>
<accession>A0A9N7LP06</accession>
<evidence type="ECO:0000256" key="2">
    <source>
        <dbReference type="ARBA" id="ARBA00008205"/>
    </source>
</evidence>
<dbReference type="GO" id="GO:0140663">
    <property type="term" value="F:ATP-dependent FeS chaperone activity"/>
    <property type="evidence" value="ECO:0007669"/>
    <property type="project" value="InterPro"/>
</dbReference>
<protein>
    <recommendedName>
        <fullName evidence="9">Iron-sulfur cluster carrier protein</fullName>
    </recommendedName>
</protein>
<dbReference type="CDD" id="cd02037">
    <property type="entry name" value="Mrp_NBP35"/>
    <property type="match status" value="1"/>
</dbReference>
<evidence type="ECO:0000259" key="10">
    <source>
        <dbReference type="Pfam" id="PF01883"/>
    </source>
</evidence>